<dbReference type="CDD" id="cd07989">
    <property type="entry name" value="LPLAT_AGPAT-like"/>
    <property type="match status" value="1"/>
</dbReference>
<dbReference type="SMART" id="SM00563">
    <property type="entry name" value="PlsC"/>
    <property type="match status" value="1"/>
</dbReference>
<sequence>MRPKAQKTMFYHQLTDDIVITKHQDYQLPPDYRYQRSATFNAASHLLQSLVKCAATPICRWIFHTKIENKSVLAPFRGQGMYIYGNHTSPVGDVFVPFWLTKRPRVLIAPVNLKLPIIGSLLPLGGVIPIPGNLHQYRPFLKAVTGTITNQQALFIYPEAHVWPYATTIRPFATGAFRYPIETPAPVFCMTTTYQHSRWHRRPRATIYVDGPFYPDESLPPKARQRALQTTIHDCMVQRSQNNTYEYIHYQQI</sequence>
<dbReference type="EMBL" id="AYZQ01000002">
    <property type="protein sequence ID" value="KRM72118.1"/>
    <property type="molecule type" value="Genomic_DNA"/>
</dbReference>
<dbReference type="RefSeq" id="WP_083479256.1">
    <property type="nucleotide sequence ID" value="NZ_AYZQ01000002.1"/>
</dbReference>
<dbReference type="AlphaFoldDB" id="A0A0R2B7P6"/>
<keyword evidence="3" id="KW-1185">Reference proteome</keyword>
<gene>
    <name evidence="2" type="ORF">FC34_GL001102</name>
</gene>
<keyword evidence="2" id="KW-0808">Transferase</keyword>
<dbReference type="InterPro" id="IPR002123">
    <property type="entry name" value="Plipid/glycerol_acylTrfase"/>
</dbReference>
<dbReference type="STRING" id="1423727.FC34_GL001102"/>
<organism evidence="2 3">
    <name type="scientific">Lacticaseibacillus brantae DSM 23927</name>
    <dbReference type="NCBI Taxonomy" id="1423727"/>
    <lineage>
        <taxon>Bacteria</taxon>
        <taxon>Bacillati</taxon>
        <taxon>Bacillota</taxon>
        <taxon>Bacilli</taxon>
        <taxon>Lactobacillales</taxon>
        <taxon>Lactobacillaceae</taxon>
        <taxon>Lacticaseibacillus</taxon>
    </lineage>
</organism>
<keyword evidence="2" id="KW-0012">Acyltransferase</keyword>
<dbReference type="OrthoDB" id="1841587at2"/>
<proteinExistence type="predicted"/>
<dbReference type="Pfam" id="PF01553">
    <property type="entry name" value="Acyltransferase"/>
    <property type="match status" value="1"/>
</dbReference>
<evidence type="ECO:0000313" key="2">
    <source>
        <dbReference type="EMBL" id="KRM72118.1"/>
    </source>
</evidence>
<reference evidence="2 3" key="1">
    <citation type="journal article" date="2015" name="Genome Announc.">
        <title>Expanding the biotechnology potential of lactobacilli through comparative genomics of 213 strains and associated genera.</title>
        <authorList>
            <person name="Sun Z."/>
            <person name="Harris H.M."/>
            <person name="McCann A."/>
            <person name="Guo C."/>
            <person name="Argimon S."/>
            <person name="Zhang W."/>
            <person name="Yang X."/>
            <person name="Jeffery I.B."/>
            <person name="Cooney J.C."/>
            <person name="Kagawa T.F."/>
            <person name="Liu W."/>
            <person name="Song Y."/>
            <person name="Salvetti E."/>
            <person name="Wrobel A."/>
            <person name="Rasinkangas P."/>
            <person name="Parkhill J."/>
            <person name="Rea M.C."/>
            <person name="O'Sullivan O."/>
            <person name="Ritari J."/>
            <person name="Douillard F.P."/>
            <person name="Paul Ross R."/>
            <person name="Yang R."/>
            <person name="Briner A.E."/>
            <person name="Felis G.E."/>
            <person name="de Vos W.M."/>
            <person name="Barrangou R."/>
            <person name="Klaenhammer T.R."/>
            <person name="Caufield P.W."/>
            <person name="Cui Y."/>
            <person name="Zhang H."/>
            <person name="O'Toole P.W."/>
        </authorList>
    </citation>
    <scope>NUCLEOTIDE SEQUENCE [LARGE SCALE GENOMIC DNA]</scope>
    <source>
        <strain evidence="2 3">DSM 23927</strain>
    </source>
</reference>
<name>A0A0R2B7P6_9LACO</name>
<dbReference type="GO" id="GO:0016746">
    <property type="term" value="F:acyltransferase activity"/>
    <property type="evidence" value="ECO:0007669"/>
    <property type="project" value="UniProtKB-KW"/>
</dbReference>
<protein>
    <submittedName>
        <fullName evidence="2">1-acyl-sn-glycerol-3-phosphate acyltransferase</fullName>
    </submittedName>
</protein>
<accession>A0A0R2B7P6</accession>
<evidence type="ECO:0000313" key="3">
    <source>
        <dbReference type="Proteomes" id="UP000051672"/>
    </source>
</evidence>
<feature type="domain" description="Phospholipid/glycerol acyltransferase" evidence="1">
    <location>
        <begin position="81"/>
        <end position="195"/>
    </location>
</feature>
<comment type="caution">
    <text evidence="2">The sequence shown here is derived from an EMBL/GenBank/DDBJ whole genome shotgun (WGS) entry which is preliminary data.</text>
</comment>
<dbReference type="Proteomes" id="UP000051672">
    <property type="component" value="Unassembled WGS sequence"/>
</dbReference>
<evidence type="ECO:0000259" key="1">
    <source>
        <dbReference type="SMART" id="SM00563"/>
    </source>
</evidence>
<dbReference type="PATRIC" id="fig|1423727.3.peg.1116"/>